<evidence type="ECO:0000313" key="2">
    <source>
        <dbReference type="Proteomes" id="UP000000493"/>
    </source>
</evidence>
<evidence type="ECO:0000313" key="1">
    <source>
        <dbReference type="EMBL" id="AEI50170.1"/>
    </source>
</evidence>
<organism evidence="1 2">
    <name type="scientific">Runella slithyformis (strain ATCC 29530 / DSM 19594 / LMG 11500 / NCIMB 11436 / LSU 4)</name>
    <dbReference type="NCBI Taxonomy" id="761193"/>
    <lineage>
        <taxon>Bacteria</taxon>
        <taxon>Pseudomonadati</taxon>
        <taxon>Bacteroidota</taxon>
        <taxon>Cytophagia</taxon>
        <taxon>Cytophagales</taxon>
        <taxon>Spirosomataceae</taxon>
        <taxon>Runella</taxon>
    </lineage>
</organism>
<name>A0A7U3ZMX4_RUNSL</name>
<evidence type="ECO:0008006" key="3">
    <source>
        <dbReference type="Google" id="ProtNLM"/>
    </source>
</evidence>
<keyword evidence="2" id="KW-1185">Reference proteome</keyword>
<reference evidence="1 2" key="2">
    <citation type="journal article" date="2012" name="Stand. Genomic Sci.">
        <title>Complete genome sequence of the aquatic bacterium Runella slithyformis type strain (LSU 4(T)).</title>
        <authorList>
            <person name="Copeland A."/>
            <person name="Zhang X."/>
            <person name="Misra M."/>
            <person name="Lapidus A."/>
            <person name="Nolan M."/>
            <person name="Lucas S."/>
            <person name="Deshpande S."/>
            <person name="Cheng J.F."/>
            <person name="Tapia R."/>
            <person name="Goodwin L.A."/>
            <person name="Pitluck S."/>
            <person name="Liolios K."/>
            <person name="Pagani I."/>
            <person name="Ivanova N."/>
            <person name="Mikhailova N."/>
            <person name="Pati A."/>
            <person name="Chen A."/>
            <person name="Palaniappan K."/>
            <person name="Land M."/>
            <person name="Hauser L."/>
            <person name="Pan C."/>
            <person name="Jeffries C.D."/>
            <person name="Detter J.C."/>
            <person name="Brambilla E.M."/>
            <person name="Rohde M."/>
            <person name="Djao O.D."/>
            <person name="Goker M."/>
            <person name="Sikorski J."/>
            <person name="Tindall B.J."/>
            <person name="Woyke T."/>
            <person name="Bristow J."/>
            <person name="Eisen J.A."/>
            <person name="Markowitz V."/>
            <person name="Hugenholtz P."/>
            <person name="Kyrpides N.C."/>
            <person name="Klenk H.P."/>
            <person name="Mavromatis K."/>
        </authorList>
    </citation>
    <scope>NUCLEOTIDE SEQUENCE [LARGE SCALE GENOMIC DNA]</scope>
    <source>
        <strain evidence="2">ATCC 29530 / DSM 19594 / LMG 11500 / NCIMB 11436 / LSU 4</strain>
    </source>
</reference>
<dbReference type="RefSeq" id="WP_013929473.1">
    <property type="nucleotide sequence ID" value="NC_015703.1"/>
</dbReference>
<dbReference type="Gene3D" id="1.10.30.50">
    <property type="match status" value="1"/>
</dbReference>
<sequence length="141" mass="16059">MINILKSQPAPECLASESQKVSGDYKCGDVLHRIKQDFKNKCYICETKGPTTINVEHFLPHRGDVQRKFDWNNLFYVCGHCNNTKLAKSQYDNILDCTNSDNRVVDLIEHIFGPLKSDSLDFKAQIQSQIVLNTVALLEEV</sequence>
<dbReference type="EMBL" id="CP002859">
    <property type="protein sequence ID" value="AEI50170.1"/>
    <property type="molecule type" value="Genomic_DNA"/>
</dbReference>
<dbReference type="AlphaFoldDB" id="A0A7U3ZMX4"/>
<protein>
    <recommendedName>
        <fullName evidence="3">HNH endonuclease</fullName>
    </recommendedName>
</protein>
<dbReference type="Proteomes" id="UP000000493">
    <property type="component" value="Chromosome"/>
</dbReference>
<proteinExistence type="predicted"/>
<gene>
    <name evidence="1" type="ordered locus">Runsl_3812</name>
</gene>
<reference evidence="2" key="1">
    <citation type="submission" date="2011-06" db="EMBL/GenBank/DDBJ databases">
        <title>The complete genome of chromosome of Runella slithyformis DSM 19594.</title>
        <authorList>
            <consortium name="US DOE Joint Genome Institute (JGI-PGF)"/>
            <person name="Lucas S."/>
            <person name="Han J."/>
            <person name="Lapidus A."/>
            <person name="Bruce D."/>
            <person name="Goodwin L."/>
            <person name="Pitluck S."/>
            <person name="Peters L."/>
            <person name="Kyrpides N."/>
            <person name="Mavromatis K."/>
            <person name="Ivanova N."/>
            <person name="Ovchinnikova G."/>
            <person name="Zhang X."/>
            <person name="Misra M."/>
            <person name="Detter J.C."/>
            <person name="Tapia R."/>
            <person name="Han C."/>
            <person name="Land M."/>
            <person name="Hauser L."/>
            <person name="Markowitz V."/>
            <person name="Cheng J.-F."/>
            <person name="Hugenholtz P."/>
            <person name="Woyke T."/>
            <person name="Wu D."/>
            <person name="Tindall B."/>
            <person name="Faehrich R."/>
            <person name="Brambilla E."/>
            <person name="Klenk H.-P."/>
            <person name="Eisen J.A."/>
        </authorList>
    </citation>
    <scope>NUCLEOTIDE SEQUENCE [LARGE SCALE GENOMIC DNA]</scope>
    <source>
        <strain evidence="2">ATCC 29530 / DSM 19594 / LMG 11500 / NCIMB 11436 / LSU 4</strain>
    </source>
</reference>
<accession>A0A7U3ZMX4</accession>
<dbReference type="KEGG" id="rsi:Runsl_3812"/>